<keyword evidence="1" id="KW-0812">Transmembrane</keyword>
<keyword evidence="3" id="KW-1185">Reference proteome</keyword>
<evidence type="ECO:0000313" key="3">
    <source>
        <dbReference type="Proteomes" id="UP001144280"/>
    </source>
</evidence>
<accession>A0ABQ5QUW7</accession>
<protein>
    <recommendedName>
        <fullName evidence="4">Integral membrane protein</fullName>
    </recommendedName>
</protein>
<evidence type="ECO:0000313" key="2">
    <source>
        <dbReference type="EMBL" id="GLH98042.1"/>
    </source>
</evidence>
<feature type="transmembrane region" description="Helical" evidence="1">
    <location>
        <begin position="160"/>
        <end position="178"/>
    </location>
</feature>
<evidence type="ECO:0008006" key="4">
    <source>
        <dbReference type="Google" id="ProtNLM"/>
    </source>
</evidence>
<keyword evidence="1" id="KW-0472">Membrane</keyword>
<feature type="transmembrane region" description="Helical" evidence="1">
    <location>
        <begin position="100"/>
        <end position="119"/>
    </location>
</feature>
<keyword evidence="1" id="KW-1133">Transmembrane helix</keyword>
<dbReference type="Proteomes" id="UP001144280">
    <property type="component" value="Unassembled WGS sequence"/>
</dbReference>
<feature type="transmembrane region" description="Helical" evidence="1">
    <location>
        <begin position="16"/>
        <end position="35"/>
    </location>
</feature>
<dbReference type="RefSeq" id="WP_281896500.1">
    <property type="nucleotide sequence ID" value="NZ_BSDI01000013.1"/>
</dbReference>
<sequence>MTVETEAMTVRRPARAWLAGAVGAAVGVAGLTSTAQAAGHFHWWAGFIVVPGALIAASGAVLLAQGRSTGKGLFGYVTACAGALVFTVGALLMVGKMGEGWPLMISLPALAVAGTYAWRPEHPLARAFHRMIASLAVAGAALGVTFVLMNTGALDLEGDWWGWFMMLGAVLVALNGLELLRHRIEYRLQAVALAIGPAAFVFLLGLRMARGAWPY</sequence>
<organism evidence="2 3">
    <name type="scientific">Phytohabitans aurantiacus</name>
    <dbReference type="NCBI Taxonomy" id="3016789"/>
    <lineage>
        <taxon>Bacteria</taxon>
        <taxon>Bacillati</taxon>
        <taxon>Actinomycetota</taxon>
        <taxon>Actinomycetes</taxon>
        <taxon>Micromonosporales</taxon>
        <taxon>Micromonosporaceae</taxon>
    </lineage>
</organism>
<feature type="transmembrane region" description="Helical" evidence="1">
    <location>
        <begin position="190"/>
        <end position="209"/>
    </location>
</feature>
<feature type="transmembrane region" description="Helical" evidence="1">
    <location>
        <begin position="41"/>
        <end position="64"/>
    </location>
</feature>
<reference evidence="2" key="1">
    <citation type="submission" date="2022-12" db="EMBL/GenBank/DDBJ databases">
        <title>New Phytohabitans aurantiacus sp. RD004123 nov., an actinomycete isolated from soil.</title>
        <authorList>
            <person name="Triningsih D.W."/>
            <person name="Harunari E."/>
            <person name="Igarashi Y."/>
        </authorList>
    </citation>
    <scope>NUCLEOTIDE SEQUENCE</scope>
    <source>
        <strain evidence="2">RD004123</strain>
    </source>
</reference>
<name>A0ABQ5QUW7_9ACTN</name>
<feature type="transmembrane region" description="Helical" evidence="1">
    <location>
        <begin position="131"/>
        <end position="154"/>
    </location>
</feature>
<feature type="transmembrane region" description="Helical" evidence="1">
    <location>
        <begin position="73"/>
        <end position="94"/>
    </location>
</feature>
<proteinExistence type="predicted"/>
<dbReference type="EMBL" id="BSDI01000013">
    <property type="protein sequence ID" value="GLH98042.1"/>
    <property type="molecule type" value="Genomic_DNA"/>
</dbReference>
<evidence type="ECO:0000256" key="1">
    <source>
        <dbReference type="SAM" id="Phobius"/>
    </source>
</evidence>
<gene>
    <name evidence="2" type="ORF">Pa4123_33170</name>
</gene>
<comment type="caution">
    <text evidence="2">The sequence shown here is derived from an EMBL/GenBank/DDBJ whole genome shotgun (WGS) entry which is preliminary data.</text>
</comment>